<sequence length="301" mass="34255">METLHIWLPTDVSGVLVVSFYPDRLSFSRLVPWREYANKFRTVRQFIVKKSFSCSALLVPSCHATTQRKHEAGIQSVCPNLDRGSREAEVEFEPRTFRFTDSCAFVHQLFKLPPPVLSYPPRPPKSLVNKTVAATTSHDISVQHRCFTVVKSRKPQCEEKNKSGEGRDIVLAYHNHSEVPTPPGTHSGNKIAAGIDEQPYLAVSVDQLSPSAMENFSLFGKRRFTMDNAWVNQRSFWRWTHCSMEVPFEEANKCFQNVSLRIRQHWNVPVLRQGGRKSEEISVLPPEGTASHSHTTKQLIV</sequence>
<dbReference type="GeneID" id="20320720"/>
<protein>
    <submittedName>
        <fullName evidence="1">Uncharacterized protein</fullName>
    </submittedName>
</protein>
<evidence type="ECO:0000313" key="2">
    <source>
        <dbReference type="Proteomes" id="UP000054324"/>
    </source>
</evidence>
<keyword evidence="2" id="KW-1185">Reference proteome</keyword>
<proteinExistence type="predicted"/>
<dbReference type="KEGG" id="ovi:T265_06541"/>
<dbReference type="RefSeq" id="XP_009170101.1">
    <property type="nucleotide sequence ID" value="XM_009171837.1"/>
</dbReference>
<evidence type="ECO:0000313" key="1">
    <source>
        <dbReference type="EMBL" id="KER26123.1"/>
    </source>
</evidence>
<organism evidence="1 2">
    <name type="scientific">Opisthorchis viverrini</name>
    <name type="common">Southeast Asian liver fluke</name>
    <dbReference type="NCBI Taxonomy" id="6198"/>
    <lineage>
        <taxon>Eukaryota</taxon>
        <taxon>Metazoa</taxon>
        <taxon>Spiralia</taxon>
        <taxon>Lophotrochozoa</taxon>
        <taxon>Platyhelminthes</taxon>
        <taxon>Trematoda</taxon>
        <taxon>Digenea</taxon>
        <taxon>Opisthorchiida</taxon>
        <taxon>Opisthorchiata</taxon>
        <taxon>Opisthorchiidae</taxon>
        <taxon>Opisthorchis</taxon>
    </lineage>
</organism>
<dbReference type="OrthoDB" id="10651077at2759"/>
<dbReference type="CTD" id="20320720"/>
<dbReference type="Proteomes" id="UP000054324">
    <property type="component" value="Unassembled WGS sequence"/>
</dbReference>
<dbReference type="EMBL" id="KL596755">
    <property type="protein sequence ID" value="KER26123.1"/>
    <property type="molecule type" value="Genomic_DNA"/>
</dbReference>
<dbReference type="AlphaFoldDB" id="A0A074ZFZ2"/>
<accession>A0A074ZFZ2</accession>
<name>A0A074ZFZ2_OPIVI</name>
<reference evidence="1 2" key="1">
    <citation type="submission" date="2013-11" db="EMBL/GenBank/DDBJ databases">
        <title>Opisthorchis viverrini - life in the bile duct.</title>
        <authorList>
            <person name="Young N.D."/>
            <person name="Nagarajan N."/>
            <person name="Lin S.J."/>
            <person name="Korhonen P.K."/>
            <person name="Jex A.R."/>
            <person name="Hall R.S."/>
            <person name="Safavi-Hemami H."/>
            <person name="Kaewkong W."/>
            <person name="Bertrand D."/>
            <person name="Gao S."/>
            <person name="Seet Q."/>
            <person name="Wongkham S."/>
            <person name="Teh B.T."/>
            <person name="Wongkham C."/>
            <person name="Intapan P.M."/>
            <person name="Maleewong W."/>
            <person name="Yang X."/>
            <person name="Hu M."/>
            <person name="Wang Z."/>
            <person name="Hofmann A."/>
            <person name="Sternberg P.W."/>
            <person name="Tan P."/>
            <person name="Wang J."/>
            <person name="Gasser R.B."/>
        </authorList>
    </citation>
    <scope>NUCLEOTIDE SEQUENCE [LARGE SCALE GENOMIC DNA]</scope>
</reference>
<gene>
    <name evidence="1" type="ORF">T265_06541</name>
</gene>